<reference evidence="1" key="1">
    <citation type="submission" date="2019-08" db="EMBL/GenBank/DDBJ databases">
        <authorList>
            <person name="Kucharzyk K."/>
            <person name="Murdoch R.W."/>
            <person name="Higgins S."/>
            <person name="Loffler F."/>
        </authorList>
    </citation>
    <scope>NUCLEOTIDE SEQUENCE</scope>
</reference>
<dbReference type="AlphaFoldDB" id="A0A645EW36"/>
<comment type="caution">
    <text evidence="1">The sequence shown here is derived from an EMBL/GenBank/DDBJ whole genome shotgun (WGS) entry which is preliminary data.</text>
</comment>
<evidence type="ECO:0000313" key="1">
    <source>
        <dbReference type="EMBL" id="MPN05442.1"/>
    </source>
</evidence>
<accession>A0A645EW36</accession>
<sequence length="93" mass="9094">MNGEDGGLAVAQPGIGGKQNVADGHAALRRGVGAVVDAGKRCLRPRAGVHRVEVVHKPLHCLIGGAVGRALGPAARGGNDALRGGGAHLAGIG</sequence>
<proteinExistence type="predicted"/>
<dbReference type="EMBL" id="VSSQ01051352">
    <property type="protein sequence ID" value="MPN05442.1"/>
    <property type="molecule type" value="Genomic_DNA"/>
</dbReference>
<gene>
    <name evidence="1" type="ORF">SDC9_152692</name>
</gene>
<name>A0A645EW36_9ZZZZ</name>
<protein>
    <submittedName>
        <fullName evidence="1">Uncharacterized protein</fullName>
    </submittedName>
</protein>
<organism evidence="1">
    <name type="scientific">bioreactor metagenome</name>
    <dbReference type="NCBI Taxonomy" id="1076179"/>
    <lineage>
        <taxon>unclassified sequences</taxon>
        <taxon>metagenomes</taxon>
        <taxon>ecological metagenomes</taxon>
    </lineage>
</organism>